<dbReference type="InterPro" id="IPR028131">
    <property type="entry name" value="VASH1"/>
</dbReference>
<gene>
    <name evidence="2" type="ORF">SPHA_11151</name>
</gene>
<reference evidence="2" key="1">
    <citation type="submission" date="2021-01" db="EMBL/GenBank/DDBJ databases">
        <authorList>
            <person name="Li R."/>
            <person name="Bekaert M."/>
        </authorList>
    </citation>
    <scope>NUCLEOTIDE SEQUENCE</scope>
    <source>
        <strain evidence="2">Farmed</strain>
    </source>
</reference>
<keyword evidence="3" id="KW-1185">Reference proteome</keyword>
<evidence type="ECO:0000313" key="2">
    <source>
        <dbReference type="EMBL" id="CAE1170550.1"/>
    </source>
</evidence>
<dbReference type="Proteomes" id="UP000597762">
    <property type="component" value="Unassembled WGS sequence"/>
</dbReference>
<sequence length="348" mass="41035">MIPLDYSLGQLLLSIATLIRQHINKQEKQYKYTQHRRCKVRSRLLFCKRDSNFCFLSFSLRIQPAFLQSLTKPPMKTLLTPNDEDDDEAETNAGVFFWVNKHGFPLDNKTWERMWDHAIKRHPQCNNVINNIRKSTNNLPNVPIPVWTIKAQMSLEKKIPAVQKYIESFDYNYTGTQFFDIKKNRPLCGLMETAKEIIHESLPIKCLEAVILAVYLTNGFRNVERFAISFNSLFQDVTYRHVVLGIYCNGYYGALGLSRRKELMFKPLVFQSLYDLIMNFQVSYKKYCHKLLKVRIGLPINHNPYSYDYIIWRAIVLNIIKLDTEETEKRIEKHSRVIRKSNHFLPSL</sequence>
<dbReference type="OrthoDB" id="9974232at2759"/>
<dbReference type="PANTHER" id="PTHR15750">
    <property type="entry name" value="VASOHIBIN-1-LIKE ISOFORM X2"/>
    <property type="match status" value="1"/>
</dbReference>
<dbReference type="EMBL" id="CAHIKZ030000366">
    <property type="protein sequence ID" value="CAE1170550.1"/>
    <property type="molecule type" value="Genomic_DNA"/>
</dbReference>
<protein>
    <submittedName>
        <fullName evidence="2">VASH</fullName>
        <ecNumber evidence="2">3.4.17.17</ecNumber>
    </submittedName>
</protein>
<comment type="caution">
    <text evidence="2">The sequence shown here is derived from an EMBL/GenBank/DDBJ whole genome shotgun (WGS) entry which is preliminary data.</text>
</comment>
<dbReference type="GO" id="GO:0005737">
    <property type="term" value="C:cytoplasm"/>
    <property type="evidence" value="ECO:0007669"/>
    <property type="project" value="InterPro"/>
</dbReference>
<evidence type="ECO:0000313" key="3">
    <source>
        <dbReference type="Proteomes" id="UP000597762"/>
    </source>
</evidence>
<keyword evidence="2" id="KW-0378">Hydrolase</keyword>
<feature type="active site" evidence="1">
    <location>
        <position position="206"/>
    </location>
</feature>
<evidence type="ECO:0000256" key="1">
    <source>
        <dbReference type="PIRSR" id="PIRSR628131-1"/>
    </source>
</evidence>
<feature type="active site" evidence="1">
    <location>
        <position position="241"/>
    </location>
</feature>
<dbReference type="AlphaFoldDB" id="A0A812B7B9"/>
<dbReference type="Pfam" id="PF14822">
    <property type="entry name" value="Vasohibin"/>
    <property type="match status" value="1"/>
</dbReference>
<feature type="active site" evidence="1">
    <location>
        <position position="258"/>
    </location>
</feature>
<dbReference type="PANTHER" id="PTHR15750:SF2">
    <property type="entry name" value="VASOHIBIN"/>
    <property type="match status" value="1"/>
</dbReference>
<keyword evidence="2" id="KW-0645">Protease</keyword>
<dbReference type="EC" id="3.4.17.17" evidence="2"/>
<name>A0A812B7B9_ACAPH</name>
<proteinExistence type="predicted"/>
<accession>A0A812B7B9</accession>
<dbReference type="GO" id="GO:0106423">
    <property type="term" value="F:tubulin-tyrosine carboxypeptidase"/>
    <property type="evidence" value="ECO:0007669"/>
    <property type="project" value="UniProtKB-EC"/>
</dbReference>
<keyword evidence="2" id="KW-0121">Carboxypeptidase</keyword>
<organism evidence="2 3">
    <name type="scientific">Acanthosepion pharaonis</name>
    <name type="common">Pharaoh cuttlefish</name>
    <name type="synonym">Sepia pharaonis</name>
    <dbReference type="NCBI Taxonomy" id="158019"/>
    <lineage>
        <taxon>Eukaryota</taxon>
        <taxon>Metazoa</taxon>
        <taxon>Spiralia</taxon>
        <taxon>Lophotrochozoa</taxon>
        <taxon>Mollusca</taxon>
        <taxon>Cephalopoda</taxon>
        <taxon>Coleoidea</taxon>
        <taxon>Decapodiformes</taxon>
        <taxon>Sepiida</taxon>
        <taxon>Sepiina</taxon>
        <taxon>Sepiidae</taxon>
        <taxon>Acanthosepion</taxon>
    </lineage>
</organism>